<feature type="transmembrane region" description="Helical" evidence="8">
    <location>
        <begin position="120"/>
        <end position="141"/>
    </location>
</feature>
<evidence type="ECO:0000313" key="9">
    <source>
        <dbReference type="EMBL" id="CUH78475.1"/>
    </source>
</evidence>
<dbReference type="RefSeq" id="WP_058289963.1">
    <property type="nucleotide sequence ID" value="NZ_CYSD01000031.1"/>
</dbReference>
<evidence type="ECO:0000256" key="8">
    <source>
        <dbReference type="SAM" id="Phobius"/>
    </source>
</evidence>
<dbReference type="Gene3D" id="1.20.1530.20">
    <property type="match status" value="1"/>
</dbReference>
<dbReference type="Proteomes" id="UP000052022">
    <property type="component" value="Unassembled WGS sequence"/>
</dbReference>
<dbReference type="EMBL" id="CYSD01000031">
    <property type="protein sequence ID" value="CUH78475.1"/>
    <property type="molecule type" value="Genomic_DNA"/>
</dbReference>
<keyword evidence="6 8" id="KW-1133">Transmembrane helix</keyword>
<keyword evidence="10" id="KW-1185">Reference proteome</keyword>
<evidence type="ECO:0000256" key="7">
    <source>
        <dbReference type="ARBA" id="ARBA00023136"/>
    </source>
</evidence>
<dbReference type="STRING" id="928856.SAMN04488049_10870"/>
<feature type="transmembrane region" description="Helical" evidence="8">
    <location>
        <begin position="282"/>
        <end position="301"/>
    </location>
</feature>
<evidence type="ECO:0000256" key="2">
    <source>
        <dbReference type="ARBA" id="ARBA00010145"/>
    </source>
</evidence>
<accession>A0A0P1GTH7</accession>
<evidence type="ECO:0000256" key="6">
    <source>
        <dbReference type="ARBA" id="ARBA00022989"/>
    </source>
</evidence>
<feature type="transmembrane region" description="Helical" evidence="8">
    <location>
        <begin position="161"/>
        <end position="178"/>
    </location>
</feature>
<dbReference type="AlphaFoldDB" id="A0A0P1GTH7"/>
<evidence type="ECO:0000313" key="10">
    <source>
        <dbReference type="Proteomes" id="UP000052022"/>
    </source>
</evidence>
<gene>
    <name evidence="9" type="ORF">TRM7557_01899</name>
</gene>
<dbReference type="OrthoDB" id="9805563at2"/>
<keyword evidence="7 8" id="KW-0472">Membrane</keyword>
<comment type="subcellular location">
    <subcellularLocation>
        <location evidence="1">Cell membrane</location>
        <topology evidence="1">Multi-pass membrane protein</topology>
    </subcellularLocation>
</comment>
<protein>
    <submittedName>
        <fullName evidence="9">Auxin efflux carrier</fullName>
    </submittedName>
</protein>
<evidence type="ECO:0000256" key="4">
    <source>
        <dbReference type="ARBA" id="ARBA00022475"/>
    </source>
</evidence>
<evidence type="ECO:0000256" key="3">
    <source>
        <dbReference type="ARBA" id="ARBA00022448"/>
    </source>
</evidence>
<feature type="transmembrane region" description="Helical" evidence="8">
    <location>
        <begin position="190"/>
        <end position="210"/>
    </location>
</feature>
<comment type="similarity">
    <text evidence="2">Belongs to the auxin efflux carrier (TC 2.A.69) family.</text>
</comment>
<name>A0A0P1GTH7_9RHOB</name>
<dbReference type="InterPro" id="IPR004776">
    <property type="entry name" value="Mem_transp_PIN-like"/>
</dbReference>
<evidence type="ECO:0000256" key="5">
    <source>
        <dbReference type="ARBA" id="ARBA00022692"/>
    </source>
</evidence>
<keyword evidence="4" id="KW-1003">Cell membrane</keyword>
<dbReference type="GO" id="GO:0055085">
    <property type="term" value="P:transmembrane transport"/>
    <property type="evidence" value="ECO:0007669"/>
    <property type="project" value="InterPro"/>
</dbReference>
<dbReference type="GO" id="GO:0005886">
    <property type="term" value="C:plasma membrane"/>
    <property type="evidence" value="ECO:0007669"/>
    <property type="project" value="UniProtKB-SubCell"/>
</dbReference>
<feature type="transmembrane region" description="Helical" evidence="8">
    <location>
        <begin position="222"/>
        <end position="240"/>
    </location>
</feature>
<feature type="transmembrane region" description="Helical" evidence="8">
    <location>
        <begin position="60"/>
        <end position="81"/>
    </location>
</feature>
<keyword evidence="5 8" id="KW-0812">Transmembrane</keyword>
<dbReference type="InterPro" id="IPR038770">
    <property type="entry name" value="Na+/solute_symporter_sf"/>
</dbReference>
<proteinExistence type="inferred from homology"/>
<keyword evidence="3" id="KW-0813">Transport</keyword>
<organism evidence="9 10">
    <name type="scientific">Tritonibacter multivorans</name>
    <dbReference type="NCBI Taxonomy" id="928856"/>
    <lineage>
        <taxon>Bacteria</taxon>
        <taxon>Pseudomonadati</taxon>
        <taxon>Pseudomonadota</taxon>
        <taxon>Alphaproteobacteria</taxon>
        <taxon>Rhodobacterales</taxon>
        <taxon>Paracoccaceae</taxon>
        <taxon>Tritonibacter</taxon>
    </lineage>
</organism>
<dbReference type="PANTHER" id="PTHR36838:SF4">
    <property type="entry name" value="AUXIN EFFLUX CARRIER FAMILY PROTEIN"/>
    <property type="match status" value="1"/>
</dbReference>
<reference evidence="9 10" key="1">
    <citation type="submission" date="2015-09" db="EMBL/GenBank/DDBJ databases">
        <authorList>
            <consortium name="Swine Surveillance"/>
        </authorList>
    </citation>
    <scope>NUCLEOTIDE SEQUENCE [LARGE SCALE GENOMIC DNA]</scope>
    <source>
        <strain evidence="9 10">CECT 7557</strain>
    </source>
</reference>
<dbReference type="Pfam" id="PF03547">
    <property type="entry name" value="Mem_trans"/>
    <property type="match status" value="1"/>
</dbReference>
<sequence length="303" mass="31036">MSPVLVALLPDGLLIALGASLRRIVPATAWGPLDKLNFQVLFPALIFHAASSRATSLSDLAIMGVGVWCVVLLGFCFAFALRPLGPGRFLDFAGQWQTAWRFNAAIAVVAVQALPDETAALMSVAIGCAVPLANVLAVGALSRGTNMSATATIRSVATNPFLLASLFGITCAVTGTELPDALTLAISKLGYAAVPLALLSIGASLDFHALARLTWFQTGLNAVKLLLMPISAVGIAHALNMPSAPAAVLIIFAAVPTASAAHVLASAFGADRAQVASMIAQSTLLGCVSLPIWVAIAMQIGTG</sequence>
<dbReference type="PANTHER" id="PTHR36838">
    <property type="entry name" value="AUXIN EFFLUX CARRIER FAMILY PROTEIN"/>
    <property type="match status" value="1"/>
</dbReference>
<evidence type="ECO:0000256" key="1">
    <source>
        <dbReference type="ARBA" id="ARBA00004651"/>
    </source>
</evidence>
<feature type="transmembrane region" description="Helical" evidence="8">
    <location>
        <begin position="246"/>
        <end position="270"/>
    </location>
</feature>